<accession>A0A5B7CVE9</accession>
<reference evidence="1 2" key="1">
    <citation type="submission" date="2019-05" db="EMBL/GenBank/DDBJ databases">
        <title>Another draft genome of Portunus trituberculatus and its Hox gene families provides insights of decapod evolution.</title>
        <authorList>
            <person name="Jeong J.-H."/>
            <person name="Song I."/>
            <person name="Kim S."/>
            <person name="Choi T."/>
            <person name="Kim D."/>
            <person name="Ryu S."/>
            <person name="Kim W."/>
        </authorList>
    </citation>
    <scope>NUCLEOTIDE SEQUENCE [LARGE SCALE GENOMIC DNA]</scope>
    <source>
        <tissue evidence="1">Muscle</tissue>
    </source>
</reference>
<keyword evidence="2" id="KW-1185">Reference proteome</keyword>
<organism evidence="1 2">
    <name type="scientific">Portunus trituberculatus</name>
    <name type="common">Swimming crab</name>
    <name type="synonym">Neptunus trituberculatus</name>
    <dbReference type="NCBI Taxonomy" id="210409"/>
    <lineage>
        <taxon>Eukaryota</taxon>
        <taxon>Metazoa</taxon>
        <taxon>Ecdysozoa</taxon>
        <taxon>Arthropoda</taxon>
        <taxon>Crustacea</taxon>
        <taxon>Multicrustacea</taxon>
        <taxon>Malacostraca</taxon>
        <taxon>Eumalacostraca</taxon>
        <taxon>Eucarida</taxon>
        <taxon>Decapoda</taxon>
        <taxon>Pleocyemata</taxon>
        <taxon>Brachyura</taxon>
        <taxon>Eubrachyura</taxon>
        <taxon>Portunoidea</taxon>
        <taxon>Portunidae</taxon>
        <taxon>Portuninae</taxon>
        <taxon>Portunus</taxon>
    </lineage>
</organism>
<protein>
    <submittedName>
        <fullName evidence="1">Uncharacterized protein</fullName>
    </submittedName>
</protein>
<comment type="caution">
    <text evidence="1">The sequence shown here is derived from an EMBL/GenBank/DDBJ whole genome shotgun (WGS) entry which is preliminary data.</text>
</comment>
<dbReference type="EMBL" id="VSRR010000230">
    <property type="protein sequence ID" value="MPC12684.1"/>
    <property type="molecule type" value="Genomic_DNA"/>
</dbReference>
<evidence type="ECO:0000313" key="1">
    <source>
        <dbReference type="EMBL" id="MPC12684.1"/>
    </source>
</evidence>
<proteinExistence type="predicted"/>
<evidence type="ECO:0000313" key="2">
    <source>
        <dbReference type="Proteomes" id="UP000324222"/>
    </source>
</evidence>
<gene>
    <name evidence="1" type="ORF">E2C01_005389</name>
</gene>
<dbReference type="Proteomes" id="UP000324222">
    <property type="component" value="Unassembled WGS sequence"/>
</dbReference>
<name>A0A5B7CVE9_PORTR</name>
<sequence>MLAAGPLSCGEEFWGCRGGGACCDGWRLGCADCLYGCKMVRELECGAGVGSAVGWLREGTSFAGGGLHLSMCGACLASSSWFPSMKSMILSMFWPPMGSSRPRLAEVLEGP</sequence>
<dbReference type="AlphaFoldDB" id="A0A5B7CVE9"/>